<keyword evidence="4" id="KW-0378">Hydrolase</keyword>
<keyword evidence="3" id="KW-0479">Metal-binding</keyword>
<evidence type="ECO:0000256" key="7">
    <source>
        <dbReference type="SAM" id="Coils"/>
    </source>
</evidence>
<dbReference type="PANTHER" id="PTHR21666">
    <property type="entry name" value="PEPTIDASE-RELATED"/>
    <property type="match status" value="1"/>
</dbReference>
<keyword evidence="7" id="KW-0175">Coiled coil</keyword>
<organism evidence="10 11">
    <name type="scientific">Aurantiacibacter gangjinensis</name>
    <dbReference type="NCBI Taxonomy" id="502682"/>
    <lineage>
        <taxon>Bacteria</taxon>
        <taxon>Pseudomonadati</taxon>
        <taxon>Pseudomonadota</taxon>
        <taxon>Alphaproteobacteria</taxon>
        <taxon>Sphingomonadales</taxon>
        <taxon>Erythrobacteraceae</taxon>
        <taxon>Aurantiacibacter</taxon>
    </lineage>
</organism>
<protein>
    <recommendedName>
        <fullName evidence="9">M23ase beta-sheet core domain-containing protein</fullName>
    </recommendedName>
</protein>
<accession>A0A0G9MNB4</accession>
<keyword evidence="2" id="KW-0645">Protease</keyword>
<evidence type="ECO:0000256" key="1">
    <source>
        <dbReference type="ARBA" id="ARBA00001947"/>
    </source>
</evidence>
<dbReference type="GO" id="GO:0046872">
    <property type="term" value="F:metal ion binding"/>
    <property type="evidence" value="ECO:0007669"/>
    <property type="project" value="UniProtKB-KW"/>
</dbReference>
<evidence type="ECO:0000256" key="4">
    <source>
        <dbReference type="ARBA" id="ARBA00022801"/>
    </source>
</evidence>
<keyword evidence="11" id="KW-1185">Reference proteome</keyword>
<dbReference type="EMBL" id="LBHC01000002">
    <property type="protein sequence ID" value="KLE32206.1"/>
    <property type="molecule type" value="Genomic_DNA"/>
</dbReference>
<evidence type="ECO:0000313" key="10">
    <source>
        <dbReference type="EMBL" id="KLE32206.1"/>
    </source>
</evidence>
<dbReference type="InterPro" id="IPR016047">
    <property type="entry name" value="M23ase_b-sheet_dom"/>
</dbReference>
<keyword evidence="6" id="KW-0482">Metalloprotease</keyword>
<dbReference type="Pfam" id="PF01551">
    <property type="entry name" value="Peptidase_M23"/>
    <property type="match status" value="1"/>
</dbReference>
<evidence type="ECO:0000256" key="2">
    <source>
        <dbReference type="ARBA" id="ARBA00022670"/>
    </source>
</evidence>
<dbReference type="Proteomes" id="UP000053070">
    <property type="component" value="Unassembled WGS sequence"/>
</dbReference>
<keyword evidence="5" id="KW-0862">Zinc</keyword>
<dbReference type="PANTHER" id="PTHR21666:SF288">
    <property type="entry name" value="CELL DIVISION PROTEIN YTFB"/>
    <property type="match status" value="1"/>
</dbReference>
<evidence type="ECO:0000256" key="5">
    <source>
        <dbReference type="ARBA" id="ARBA00022833"/>
    </source>
</evidence>
<sequence length="395" mass="41983">MGSIAFCAAAAATGQNAPVDDSPDAMREALADALQEREAAERRSARFEEEAAEAENAAQRAAREAAALAARIQQAEAGITAARARMAMIDRQQANLREELGREQQPVVELIAALQQASRRPLALSVMQPGSVKDIVYLRAILHNRIPQVQAGTRDLRTRLDRARELRRVELAATEALRAEEAELAARREELAEIETRERLAARSAGGSASREAERALALAEEARDLDGLVDELDRAAALRERLAALPGPRLRPARPEDAQSEADAAPVPSAARASAPTPYVLPVAGRTVTGFGAPQHSGLSRGLTLAPIAGAQVVSPAAGRVVFAGPYRGYGRIVIVEHRAGWTSLITGLARVDVNVGDDLVSGSPLGTAASSDPRITLELRQNGEPVNPLSHTR</sequence>
<evidence type="ECO:0000256" key="6">
    <source>
        <dbReference type="ARBA" id="ARBA00023049"/>
    </source>
</evidence>
<proteinExistence type="predicted"/>
<evidence type="ECO:0000256" key="3">
    <source>
        <dbReference type="ARBA" id="ARBA00022723"/>
    </source>
</evidence>
<evidence type="ECO:0000259" key="9">
    <source>
        <dbReference type="Pfam" id="PF01551"/>
    </source>
</evidence>
<dbReference type="AlphaFoldDB" id="A0A0G9MNB4"/>
<feature type="domain" description="M23ase beta-sheet core" evidence="9">
    <location>
        <begin position="301"/>
        <end position="390"/>
    </location>
</feature>
<dbReference type="SUPFAM" id="SSF51261">
    <property type="entry name" value="Duplicated hybrid motif"/>
    <property type="match status" value="1"/>
</dbReference>
<dbReference type="CDD" id="cd12797">
    <property type="entry name" value="M23_peptidase"/>
    <property type="match status" value="1"/>
</dbReference>
<dbReference type="STRING" id="502682.BMF35_a0728"/>
<comment type="caution">
    <text evidence="10">The sequence shown here is derived from an EMBL/GenBank/DDBJ whole genome shotgun (WGS) entry which is preliminary data.</text>
</comment>
<dbReference type="Gene3D" id="2.70.70.10">
    <property type="entry name" value="Glucose Permease (Domain IIA)"/>
    <property type="match status" value="1"/>
</dbReference>
<dbReference type="GO" id="GO:0006508">
    <property type="term" value="P:proteolysis"/>
    <property type="evidence" value="ECO:0007669"/>
    <property type="project" value="UniProtKB-KW"/>
</dbReference>
<dbReference type="GO" id="GO:0004222">
    <property type="term" value="F:metalloendopeptidase activity"/>
    <property type="evidence" value="ECO:0007669"/>
    <property type="project" value="TreeGrafter"/>
</dbReference>
<evidence type="ECO:0000256" key="8">
    <source>
        <dbReference type="SAM" id="MobiDB-lite"/>
    </source>
</evidence>
<feature type="region of interest" description="Disordered" evidence="8">
    <location>
        <begin position="248"/>
        <end position="272"/>
    </location>
</feature>
<dbReference type="InterPro" id="IPR011055">
    <property type="entry name" value="Dup_hybrid_motif"/>
</dbReference>
<name>A0A0G9MNB4_9SPHN</name>
<dbReference type="PATRIC" id="fig|502682.8.peg.1759"/>
<feature type="coiled-coil region" evidence="7">
    <location>
        <begin position="30"/>
        <end position="99"/>
    </location>
</feature>
<gene>
    <name evidence="10" type="ORF">AAW01_08610</name>
</gene>
<dbReference type="InterPro" id="IPR050570">
    <property type="entry name" value="Cell_wall_metabolism_enzyme"/>
</dbReference>
<comment type="cofactor">
    <cofactor evidence="1">
        <name>Zn(2+)</name>
        <dbReference type="ChEBI" id="CHEBI:29105"/>
    </cofactor>
</comment>
<feature type="compositionally biased region" description="Low complexity" evidence="8">
    <location>
        <begin position="262"/>
        <end position="272"/>
    </location>
</feature>
<reference evidence="10 11" key="1">
    <citation type="submission" date="2015-04" db="EMBL/GenBank/DDBJ databases">
        <title>The draft genome sequence of Erythrobacr gangjinensis K7-2.</title>
        <authorList>
            <person name="Zhuang L."/>
            <person name="Liu Y."/>
            <person name="Shao Z."/>
        </authorList>
    </citation>
    <scope>NUCLEOTIDE SEQUENCE [LARGE SCALE GENOMIC DNA]</scope>
    <source>
        <strain evidence="10 11">K7-2</strain>
    </source>
</reference>
<evidence type="ECO:0000313" key="11">
    <source>
        <dbReference type="Proteomes" id="UP000053070"/>
    </source>
</evidence>